<reference evidence="2 4" key="1">
    <citation type="journal article" date="2015" name="Stand. Genomic Sci.">
        <title>Genomic Encyclopedia of Bacterial and Archaeal Type Strains, Phase III: the genomes of soil and plant-associated and newly described type strains.</title>
        <authorList>
            <person name="Whitman W.B."/>
            <person name="Woyke T."/>
            <person name="Klenk H.P."/>
            <person name="Zhou Y."/>
            <person name="Lilburn T.G."/>
            <person name="Beck B.J."/>
            <person name="De Vos P."/>
            <person name="Vandamme P."/>
            <person name="Eisen J.A."/>
            <person name="Garrity G."/>
            <person name="Hugenholtz P."/>
            <person name="Kyrpides N.C."/>
        </authorList>
    </citation>
    <scope>NUCLEOTIDE SEQUENCE [LARGE SCALE GENOMIC DNA]</scope>
    <source>
        <strain evidence="2 4">P5626</strain>
    </source>
</reference>
<dbReference type="EMBL" id="SLWA01000002">
    <property type="protein sequence ID" value="TCN59980.1"/>
    <property type="molecule type" value="Genomic_DNA"/>
</dbReference>
<evidence type="ECO:0000313" key="4">
    <source>
        <dbReference type="Proteomes" id="UP000295270"/>
    </source>
</evidence>
<evidence type="ECO:0000313" key="5">
    <source>
        <dbReference type="Proteomes" id="UP000298340"/>
    </source>
</evidence>
<protein>
    <submittedName>
        <fullName evidence="3">Uncharacterized protein</fullName>
    </submittedName>
</protein>
<dbReference type="OrthoDB" id="662998at2"/>
<keyword evidence="1" id="KW-0812">Transmembrane</keyword>
<keyword evidence="1" id="KW-1133">Transmembrane helix</keyword>
<feature type="transmembrane region" description="Helical" evidence="1">
    <location>
        <begin position="204"/>
        <end position="223"/>
    </location>
</feature>
<dbReference type="RefSeq" id="WP_132034066.1">
    <property type="nucleotide sequence ID" value="NZ_QWDN01000002.1"/>
</dbReference>
<name>A0A4Y7UFH5_9FLAO</name>
<dbReference type="AlphaFoldDB" id="A0A4Y7UFH5"/>
<reference evidence="2" key="3">
    <citation type="submission" date="2019-03" db="EMBL/GenBank/DDBJ databases">
        <authorList>
            <person name="Whitman W."/>
            <person name="Huntemann M."/>
            <person name="Clum A."/>
            <person name="Pillay M."/>
            <person name="Palaniappan K."/>
            <person name="Varghese N."/>
            <person name="Mikhailova N."/>
            <person name="Stamatis D."/>
            <person name="Reddy T."/>
            <person name="Daum C."/>
            <person name="Shapiro N."/>
            <person name="Ivanova N."/>
            <person name="Kyrpides N."/>
            <person name="Woyke T."/>
        </authorList>
    </citation>
    <scope>NUCLEOTIDE SEQUENCE</scope>
    <source>
        <strain evidence="2">P5626</strain>
    </source>
</reference>
<evidence type="ECO:0000256" key="1">
    <source>
        <dbReference type="SAM" id="Phobius"/>
    </source>
</evidence>
<evidence type="ECO:0000313" key="3">
    <source>
        <dbReference type="EMBL" id="TEB45220.1"/>
    </source>
</evidence>
<proteinExistence type="predicted"/>
<feature type="transmembrane region" description="Helical" evidence="1">
    <location>
        <begin position="7"/>
        <end position="29"/>
    </location>
</feature>
<accession>A0A4Y7UFH5</accession>
<organism evidence="3 5">
    <name type="scientific">Flavobacterium circumlabens</name>
    <dbReference type="NCBI Taxonomy" id="2133765"/>
    <lineage>
        <taxon>Bacteria</taxon>
        <taxon>Pseudomonadati</taxon>
        <taxon>Bacteroidota</taxon>
        <taxon>Flavobacteriia</taxon>
        <taxon>Flavobacteriales</taxon>
        <taxon>Flavobacteriaceae</taxon>
        <taxon>Flavobacterium</taxon>
    </lineage>
</organism>
<keyword evidence="1" id="KW-0472">Membrane</keyword>
<feature type="transmembrane region" description="Helical" evidence="1">
    <location>
        <begin position="44"/>
        <end position="65"/>
    </location>
</feature>
<sequence>MKKHFAITFWALYLLFFAIPFPMFMYYAINSEFDISTLKDKNPYLAMGYVVLSLLLWLILLIGYFQKWIVQIFITKSTLEKIKTNGVQREAKIISAVKISKPKSKFTTYELELSFKNLSNTEITHKTIITDSKPHERRFEAGKKLNLLLNRDMKRTPHFIIATTTATVKLPTLILRILGWTILTIAIIAYYVFSYRFESYGMGWRFMCIGHPLIICPMTLLFYRYLVQFIFRKITGLNDDAAVIKFKGIRTQAKLIRVSQTGTYINEQPMMHFELEYTDQKHHVHKKSLKKVIGFLELDVTKKEHIDIFYLPENPAQIAFAKDLNNIE</sequence>
<keyword evidence="4" id="KW-1185">Reference proteome</keyword>
<reference evidence="3 5" key="2">
    <citation type="journal article" date="2018" name="Syst. Appl. Microbiol.">
        <title>Flavobacterium circumlabens sp. nov. and Flavobacterium cupreum sp. nov., two psychrotrophic species isolated from Antarctic environmental samples.</title>
        <authorList>
            <person name="Kralova S."/>
            <person name="Busse H.J."/>
            <person name="Svec P."/>
            <person name="Maslanova I."/>
            <person name="Stankova E."/>
            <person name="Bartak M."/>
            <person name="Sedlacek I."/>
        </authorList>
    </citation>
    <scope>NUCLEOTIDE SEQUENCE [LARGE SCALE GENOMIC DNA]</scope>
    <source>
        <strain evidence="3 5">CCM 8828</strain>
    </source>
</reference>
<feature type="transmembrane region" description="Helical" evidence="1">
    <location>
        <begin position="173"/>
        <end position="192"/>
    </location>
</feature>
<dbReference type="Proteomes" id="UP000298340">
    <property type="component" value="Unassembled WGS sequence"/>
</dbReference>
<dbReference type="Proteomes" id="UP000295270">
    <property type="component" value="Unassembled WGS sequence"/>
</dbReference>
<gene>
    <name evidence="3" type="ORF">D0809_08625</name>
    <name evidence="2" type="ORF">EV142_102600</name>
</gene>
<comment type="caution">
    <text evidence="3">The sequence shown here is derived from an EMBL/GenBank/DDBJ whole genome shotgun (WGS) entry which is preliminary data.</text>
</comment>
<dbReference type="EMBL" id="QWDN01000002">
    <property type="protein sequence ID" value="TEB45220.1"/>
    <property type="molecule type" value="Genomic_DNA"/>
</dbReference>
<evidence type="ECO:0000313" key="2">
    <source>
        <dbReference type="EMBL" id="TCN59980.1"/>
    </source>
</evidence>